<evidence type="ECO:0000313" key="1">
    <source>
        <dbReference type="EMBL" id="MBB4806034.1"/>
    </source>
</evidence>
<dbReference type="EMBL" id="JACHLE010000001">
    <property type="protein sequence ID" value="MBB4806034.1"/>
    <property type="molecule type" value="Genomic_DNA"/>
</dbReference>
<protein>
    <submittedName>
        <fullName evidence="1">Lysyl-tRNA synthetase class I</fullName>
    </submittedName>
</protein>
<organism evidence="1 2">
    <name type="scientific">Chryseobacterium defluvii</name>
    <dbReference type="NCBI Taxonomy" id="160396"/>
    <lineage>
        <taxon>Bacteria</taxon>
        <taxon>Pseudomonadati</taxon>
        <taxon>Bacteroidota</taxon>
        <taxon>Flavobacteriia</taxon>
        <taxon>Flavobacteriales</taxon>
        <taxon>Weeksellaceae</taxon>
        <taxon>Chryseobacterium group</taxon>
        <taxon>Chryseobacterium</taxon>
    </lineage>
</organism>
<evidence type="ECO:0000313" key="2">
    <source>
        <dbReference type="Proteomes" id="UP000592180"/>
    </source>
</evidence>
<dbReference type="Proteomes" id="UP000592180">
    <property type="component" value="Unassembled WGS sequence"/>
</dbReference>
<keyword evidence="1" id="KW-0436">Ligase</keyword>
<sequence length="51" mass="6355">MQKKFHKVMENLGFTKMIIQEYNYYQFNIFSEIYKTNLSPHKVFKTWLSIF</sequence>
<keyword evidence="2" id="KW-1185">Reference proteome</keyword>
<gene>
    <name evidence="1" type="ORF">HNP38_001306</name>
</gene>
<dbReference type="AlphaFoldDB" id="A0A840KE54"/>
<reference evidence="1 2" key="1">
    <citation type="submission" date="2020-08" db="EMBL/GenBank/DDBJ databases">
        <title>Functional genomics of gut bacteria from endangered species of beetles.</title>
        <authorList>
            <person name="Carlos-Shanley C."/>
        </authorList>
    </citation>
    <scope>NUCLEOTIDE SEQUENCE [LARGE SCALE GENOMIC DNA]</scope>
    <source>
        <strain evidence="1 2">S00151</strain>
    </source>
</reference>
<name>A0A840KE54_9FLAO</name>
<comment type="caution">
    <text evidence="1">The sequence shown here is derived from an EMBL/GenBank/DDBJ whole genome shotgun (WGS) entry which is preliminary data.</text>
</comment>
<accession>A0A840KE54</accession>
<dbReference type="GO" id="GO:0004812">
    <property type="term" value="F:aminoacyl-tRNA ligase activity"/>
    <property type="evidence" value="ECO:0007669"/>
    <property type="project" value="UniProtKB-KW"/>
</dbReference>
<keyword evidence="1" id="KW-0030">Aminoacyl-tRNA synthetase</keyword>
<proteinExistence type="predicted"/>